<proteinExistence type="predicted"/>
<dbReference type="Gene3D" id="2.60.40.10">
    <property type="entry name" value="Immunoglobulins"/>
    <property type="match status" value="1"/>
</dbReference>
<feature type="chain" id="PRO_5047375953" description="Lipoprotein" evidence="1">
    <location>
        <begin position="24"/>
        <end position="129"/>
    </location>
</feature>
<keyword evidence="3" id="KW-1185">Reference proteome</keyword>
<evidence type="ECO:0000256" key="1">
    <source>
        <dbReference type="SAM" id="SignalP"/>
    </source>
</evidence>
<organism evidence="2 3">
    <name type="scientific">Croceitalea vernalis</name>
    <dbReference type="NCBI Taxonomy" id="3075599"/>
    <lineage>
        <taxon>Bacteria</taxon>
        <taxon>Pseudomonadati</taxon>
        <taxon>Bacteroidota</taxon>
        <taxon>Flavobacteriia</taxon>
        <taxon>Flavobacteriales</taxon>
        <taxon>Flavobacteriaceae</taxon>
        <taxon>Croceitalea</taxon>
    </lineage>
</organism>
<dbReference type="Proteomes" id="UP001250662">
    <property type="component" value="Unassembled WGS sequence"/>
</dbReference>
<name>A0ABU3BHM3_9FLAO</name>
<protein>
    <recommendedName>
        <fullName evidence="4">Lipoprotein</fullName>
    </recommendedName>
</protein>
<comment type="caution">
    <text evidence="2">The sequence shown here is derived from an EMBL/GenBank/DDBJ whole genome shotgun (WGS) entry which is preliminary data.</text>
</comment>
<feature type="signal peptide" evidence="1">
    <location>
        <begin position="1"/>
        <end position="23"/>
    </location>
</feature>
<evidence type="ECO:0000313" key="2">
    <source>
        <dbReference type="EMBL" id="MDT0621657.1"/>
    </source>
</evidence>
<dbReference type="InterPro" id="IPR013783">
    <property type="entry name" value="Ig-like_fold"/>
</dbReference>
<reference evidence="2 3" key="1">
    <citation type="submission" date="2023-09" db="EMBL/GenBank/DDBJ databases">
        <authorList>
            <person name="Rey-Velasco X."/>
        </authorList>
    </citation>
    <scope>NUCLEOTIDE SEQUENCE [LARGE SCALE GENOMIC DNA]</scope>
    <source>
        <strain evidence="2 3">P007</strain>
    </source>
</reference>
<keyword evidence="1" id="KW-0732">Signal</keyword>
<dbReference type="RefSeq" id="WP_311385275.1">
    <property type="nucleotide sequence ID" value="NZ_JAVRHU010000002.1"/>
</dbReference>
<dbReference type="PROSITE" id="PS51257">
    <property type="entry name" value="PROKAR_LIPOPROTEIN"/>
    <property type="match status" value="1"/>
</dbReference>
<evidence type="ECO:0000313" key="3">
    <source>
        <dbReference type="Proteomes" id="UP001250662"/>
    </source>
</evidence>
<sequence length="129" mass="14837">MKTKIAILKIFLIVLMLTSCVQKEHLKEVTFEVDMNETTHNNQVGLKGEFTSPPWSEVVPMEDNNGDGIFEVTLSQKTAQNSVEFKFVNNGEEIELNGQPNRRIRFEYKPERITYSGIFNKENGKQIIN</sequence>
<evidence type="ECO:0008006" key="4">
    <source>
        <dbReference type="Google" id="ProtNLM"/>
    </source>
</evidence>
<gene>
    <name evidence="2" type="ORF">RM520_08465</name>
</gene>
<dbReference type="EMBL" id="JAVRHU010000002">
    <property type="protein sequence ID" value="MDT0621657.1"/>
    <property type="molecule type" value="Genomic_DNA"/>
</dbReference>
<accession>A0ABU3BHM3</accession>